<evidence type="ECO:0000313" key="9">
    <source>
        <dbReference type="EMBL" id="OZI32122.1"/>
    </source>
</evidence>
<gene>
    <name evidence="9" type="ORF">CAL29_30290</name>
</gene>
<dbReference type="InterPro" id="IPR009056">
    <property type="entry name" value="Cyt_c-like_dom"/>
</dbReference>
<dbReference type="EMBL" id="NEVM01000005">
    <property type="protein sequence ID" value="OZI32122.1"/>
    <property type="molecule type" value="Genomic_DNA"/>
</dbReference>
<dbReference type="Pfam" id="PF00034">
    <property type="entry name" value="Cytochrom_C"/>
    <property type="match status" value="2"/>
</dbReference>
<accession>A0A261S579</accession>
<dbReference type="AlphaFoldDB" id="A0A261S579"/>
<dbReference type="SUPFAM" id="SSF46626">
    <property type="entry name" value="Cytochrome c"/>
    <property type="match status" value="2"/>
</dbReference>
<evidence type="ECO:0000259" key="8">
    <source>
        <dbReference type="PROSITE" id="PS51007"/>
    </source>
</evidence>
<proteinExistence type="predicted"/>
<keyword evidence="7" id="KW-0732">Signal</keyword>
<evidence type="ECO:0000256" key="5">
    <source>
        <dbReference type="ARBA" id="ARBA00023004"/>
    </source>
</evidence>
<dbReference type="GO" id="GO:0020037">
    <property type="term" value="F:heme binding"/>
    <property type="evidence" value="ECO:0007669"/>
    <property type="project" value="InterPro"/>
</dbReference>
<keyword evidence="2 6" id="KW-0349">Heme</keyword>
<sequence>MSVAALLVGAFVVYSSSCLAADAPPGPTKPDAAKGGQLYEQGDAARNITACVACHGAGGSSTIPANPNLAGQSHEYLAKQLADFKLPQGAKAPARNGSGGNPTVMTANVAPLTPQDMANIAAYLSEQPLKEPATAGHKELVELGQKIWRGGLPERNVPACASCHSPNGAGLPAQYPRLSGQFPSYIEEQLKLFRSGDRKNSDPMHTIADRMSDAEIQAVSDYAAGLR</sequence>
<evidence type="ECO:0000256" key="4">
    <source>
        <dbReference type="ARBA" id="ARBA00022982"/>
    </source>
</evidence>
<keyword evidence="5 6" id="KW-0408">Iron</keyword>
<dbReference type="PANTHER" id="PTHR33751">
    <property type="entry name" value="CBB3-TYPE CYTOCHROME C OXIDASE SUBUNIT FIXP"/>
    <property type="match status" value="1"/>
</dbReference>
<keyword evidence="1" id="KW-0813">Transport</keyword>
<feature type="domain" description="Cytochrome c" evidence="8">
    <location>
        <begin position="139"/>
        <end position="227"/>
    </location>
</feature>
<dbReference type="OrthoDB" id="9773456at2"/>
<evidence type="ECO:0000256" key="7">
    <source>
        <dbReference type="SAM" id="SignalP"/>
    </source>
</evidence>
<keyword evidence="3 6" id="KW-0479">Metal-binding</keyword>
<dbReference type="InterPro" id="IPR050597">
    <property type="entry name" value="Cytochrome_c_Oxidase_Subunit"/>
</dbReference>
<dbReference type="GO" id="GO:0046872">
    <property type="term" value="F:metal ion binding"/>
    <property type="evidence" value="ECO:0007669"/>
    <property type="project" value="UniProtKB-KW"/>
</dbReference>
<dbReference type="Gene3D" id="1.10.760.10">
    <property type="entry name" value="Cytochrome c-like domain"/>
    <property type="match status" value="2"/>
</dbReference>
<keyword evidence="4" id="KW-0249">Electron transport</keyword>
<dbReference type="PANTHER" id="PTHR33751:SF9">
    <property type="entry name" value="CYTOCHROME C4"/>
    <property type="match status" value="1"/>
</dbReference>
<evidence type="ECO:0000256" key="1">
    <source>
        <dbReference type="ARBA" id="ARBA00022448"/>
    </source>
</evidence>
<evidence type="ECO:0000256" key="6">
    <source>
        <dbReference type="PROSITE-ProRule" id="PRU00433"/>
    </source>
</evidence>
<evidence type="ECO:0000256" key="3">
    <source>
        <dbReference type="ARBA" id="ARBA00022723"/>
    </source>
</evidence>
<feature type="domain" description="Cytochrome c" evidence="8">
    <location>
        <begin position="30"/>
        <end position="128"/>
    </location>
</feature>
<dbReference type="Proteomes" id="UP000216020">
    <property type="component" value="Unassembled WGS sequence"/>
</dbReference>
<protein>
    <submittedName>
        <fullName evidence="9">Cytochrome c4</fullName>
    </submittedName>
</protein>
<feature type="signal peptide" evidence="7">
    <location>
        <begin position="1"/>
        <end position="20"/>
    </location>
</feature>
<feature type="chain" id="PRO_5012672675" evidence="7">
    <location>
        <begin position="21"/>
        <end position="227"/>
    </location>
</feature>
<organism evidence="9 10">
    <name type="scientific">Bordetella genomosp. 10</name>
    <dbReference type="NCBI Taxonomy" id="1416804"/>
    <lineage>
        <taxon>Bacteria</taxon>
        <taxon>Pseudomonadati</taxon>
        <taxon>Pseudomonadota</taxon>
        <taxon>Betaproteobacteria</taxon>
        <taxon>Burkholderiales</taxon>
        <taxon>Alcaligenaceae</taxon>
        <taxon>Bordetella</taxon>
    </lineage>
</organism>
<dbReference type="PROSITE" id="PS51007">
    <property type="entry name" value="CYTC"/>
    <property type="match status" value="2"/>
</dbReference>
<evidence type="ECO:0000256" key="2">
    <source>
        <dbReference type="ARBA" id="ARBA00022617"/>
    </source>
</evidence>
<keyword evidence="10" id="KW-1185">Reference proteome</keyword>
<evidence type="ECO:0000313" key="10">
    <source>
        <dbReference type="Proteomes" id="UP000216020"/>
    </source>
</evidence>
<dbReference type="InterPro" id="IPR036909">
    <property type="entry name" value="Cyt_c-like_dom_sf"/>
</dbReference>
<dbReference type="GO" id="GO:0009055">
    <property type="term" value="F:electron transfer activity"/>
    <property type="evidence" value="ECO:0007669"/>
    <property type="project" value="InterPro"/>
</dbReference>
<name>A0A261S579_9BORD</name>
<reference evidence="10" key="1">
    <citation type="submission" date="2017-05" db="EMBL/GenBank/DDBJ databases">
        <title>Complete and WGS of Bordetella genogroups.</title>
        <authorList>
            <person name="Spilker T."/>
            <person name="Lipuma J."/>
        </authorList>
    </citation>
    <scope>NUCLEOTIDE SEQUENCE [LARGE SCALE GENOMIC DNA]</scope>
    <source>
        <strain evidence="10">AU16122</strain>
    </source>
</reference>
<comment type="caution">
    <text evidence="9">The sequence shown here is derived from an EMBL/GenBank/DDBJ whole genome shotgun (WGS) entry which is preliminary data.</text>
</comment>